<evidence type="ECO:0000313" key="3">
    <source>
        <dbReference type="EnsemblPlants" id="KEH25845"/>
    </source>
</evidence>
<keyword evidence="1" id="KW-1133">Transmembrane helix</keyword>
<organism evidence="2 4">
    <name type="scientific">Medicago truncatula</name>
    <name type="common">Barrel medic</name>
    <name type="synonym">Medicago tribuloides</name>
    <dbReference type="NCBI Taxonomy" id="3880"/>
    <lineage>
        <taxon>Eukaryota</taxon>
        <taxon>Viridiplantae</taxon>
        <taxon>Streptophyta</taxon>
        <taxon>Embryophyta</taxon>
        <taxon>Tracheophyta</taxon>
        <taxon>Spermatophyta</taxon>
        <taxon>Magnoliopsida</taxon>
        <taxon>eudicotyledons</taxon>
        <taxon>Gunneridae</taxon>
        <taxon>Pentapetalae</taxon>
        <taxon>rosids</taxon>
        <taxon>fabids</taxon>
        <taxon>Fabales</taxon>
        <taxon>Fabaceae</taxon>
        <taxon>Papilionoideae</taxon>
        <taxon>50 kb inversion clade</taxon>
        <taxon>NPAAA clade</taxon>
        <taxon>Hologalegina</taxon>
        <taxon>IRL clade</taxon>
        <taxon>Trifolieae</taxon>
        <taxon>Medicago</taxon>
    </lineage>
</organism>
<accession>A0A072UJ78</accession>
<feature type="transmembrane region" description="Helical" evidence="1">
    <location>
        <begin position="62"/>
        <end position="81"/>
    </location>
</feature>
<dbReference type="EMBL" id="CM001222">
    <property type="protein sequence ID" value="KEH25845.1"/>
    <property type="molecule type" value="Genomic_DNA"/>
</dbReference>
<evidence type="ECO:0000256" key="1">
    <source>
        <dbReference type="SAM" id="Phobius"/>
    </source>
</evidence>
<dbReference type="HOGENOM" id="CLU_1809093_0_0_1"/>
<evidence type="ECO:0000313" key="2">
    <source>
        <dbReference type="EMBL" id="KEH25845.1"/>
    </source>
</evidence>
<reference evidence="3" key="3">
    <citation type="submission" date="2015-04" db="UniProtKB">
        <authorList>
            <consortium name="EnsemblPlants"/>
        </authorList>
    </citation>
    <scope>IDENTIFICATION</scope>
    <source>
        <strain evidence="3">cv. Jemalong A17</strain>
    </source>
</reference>
<name>A0A072UJ78_MEDTR</name>
<dbReference type="EnsemblPlants" id="KEH25845">
    <property type="protein sequence ID" value="KEH25845"/>
    <property type="gene ID" value="MTR_6g035135"/>
</dbReference>
<proteinExistence type="predicted"/>
<gene>
    <name evidence="2" type="ordered locus">MTR_6g035135</name>
</gene>
<keyword evidence="1" id="KW-0472">Membrane</keyword>
<feature type="transmembrane region" description="Helical" evidence="1">
    <location>
        <begin position="31"/>
        <end position="50"/>
    </location>
</feature>
<dbReference type="Proteomes" id="UP000002051">
    <property type="component" value="Chromosome 6"/>
</dbReference>
<dbReference type="AlphaFoldDB" id="A0A072UJ78"/>
<keyword evidence="1 2" id="KW-0812">Transmembrane</keyword>
<evidence type="ECO:0000313" key="4">
    <source>
        <dbReference type="Proteomes" id="UP000002051"/>
    </source>
</evidence>
<keyword evidence="4" id="KW-1185">Reference proteome</keyword>
<reference evidence="2 4" key="2">
    <citation type="journal article" date="2014" name="BMC Genomics">
        <title>An improved genome release (version Mt4.0) for the model legume Medicago truncatula.</title>
        <authorList>
            <person name="Tang H."/>
            <person name="Krishnakumar V."/>
            <person name="Bidwell S."/>
            <person name="Rosen B."/>
            <person name="Chan A."/>
            <person name="Zhou S."/>
            <person name="Gentzbittel L."/>
            <person name="Childs K.L."/>
            <person name="Yandell M."/>
            <person name="Gundlach H."/>
            <person name="Mayer K.F."/>
            <person name="Schwartz D.C."/>
            <person name="Town C.D."/>
        </authorList>
    </citation>
    <scope>GENOME REANNOTATION</scope>
    <source>
        <strain evidence="2">A17</strain>
        <strain evidence="3 4">cv. Jemalong A17</strain>
    </source>
</reference>
<reference evidence="2 4" key="1">
    <citation type="journal article" date="2011" name="Nature">
        <title>The Medicago genome provides insight into the evolution of rhizobial symbioses.</title>
        <authorList>
            <person name="Young N.D."/>
            <person name="Debelle F."/>
            <person name="Oldroyd G.E."/>
            <person name="Geurts R."/>
            <person name="Cannon S.B."/>
            <person name="Udvardi M.K."/>
            <person name="Benedito V.A."/>
            <person name="Mayer K.F."/>
            <person name="Gouzy J."/>
            <person name="Schoof H."/>
            <person name="Van de Peer Y."/>
            <person name="Proost S."/>
            <person name="Cook D.R."/>
            <person name="Meyers B.C."/>
            <person name="Spannagl M."/>
            <person name="Cheung F."/>
            <person name="De Mita S."/>
            <person name="Krishnakumar V."/>
            <person name="Gundlach H."/>
            <person name="Zhou S."/>
            <person name="Mudge J."/>
            <person name="Bharti A.K."/>
            <person name="Murray J.D."/>
            <person name="Naoumkina M.A."/>
            <person name="Rosen B."/>
            <person name="Silverstein K.A."/>
            <person name="Tang H."/>
            <person name="Rombauts S."/>
            <person name="Zhao P.X."/>
            <person name="Zhou P."/>
            <person name="Barbe V."/>
            <person name="Bardou P."/>
            <person name="Bechner M."/>
            <person name="Bellec A."/>
            <person name="Berger A."/>
            <person name="Berges H."/>
            <person name="Bidwell S."/>
            <person name="Bisseling T."/>
            <person name="Choisne N."/>
            <person name="Couloux A."/>
            <person name="Denny R."/>
            <person name="Deshpande S."/>
            <person name="Dai X."/>
            <person name="Doyle J.J."/>
            <person name="Dudez A.M."/>
            <person name="Farmer A.D."/>
            <person name="Fouteau S."/>
            <person name="Franken C."/>
            <person name="Gibelin C."/>
            <person name="Gish J."/>
            <person name="Goldstein S."/>
            <person name="Gonzalez A.J."/>
            <person name="Green P.J."/>
            <person name="Hallab A."/>
            <person name="Hartog M."/>
            <person name="Hua A."/>
            <person name="Humphray S.J."/>
            <person name="Jeong D.H."/>
            <person name="Jing Y."/>
            <person name="Jocker A."/>
            <person name="Kenton S.M."/>
            <person name="Kim D.J."/>
            <person name="Klee K."/>
            <person name="Lai H."/>
            <person name="Lang C."/>
            <person name="Lin S."/>
            <person name="Macmil S.L."/>
            <person name="Magdelenat G."/>
            <person name="Matthews L."/>
            <person name="McCorrison J."/>
            <person name="Monaghan E.L."/>
            <person name="Mun J.H."/>
            <person name="Najar F.Z."/>
            <person name="Nicholson C."/>
            <person name="Noirot C."/>
            <person name="O'Bleness M."/>
            <person name="Paule C.R."/>
            <person name="Poulain J."/>
            <person name="Prion F."/>
            <person name="Qin B."/>
            <person name="Qu C."/>
            <person name="Retzel E.F."/>
            <person name="Riddle C."/>
            <person name="Sallet E."/>
            <person name="Samain S."/>
            <person name="Samson N."/>
            <person name="Sanders I."/>
            <person name="Saurat O."/>
            <person name="Scarpelli C."/>
            <person name="Schiex T."/>
            <person name="Segurens B."/>
            <person name="Severin A.J."/>
            <person name="Sherrier D.J."/>
            <person name="Shi R."/>
            <person name="Sims S."/>
            <person name="Singer S.R."/>
            <person name="Sinharoy S."/>
            <person name="Sterck L."/>
            <person name="Viollet A."/>
            <person name="Wang B.B."/>
            <person name="Wang K."/>
            <person name="Wang M."/>
            <person name="Wang X."/>
            <person name="Warfsmann J."/>
            <person name="Weissenbach J."/>
            <person name="White D.D."/>
            <person name="White J.D."/>
            <person name="Wiley G.B."/>
            <person name="Wincker P."/>
            <person name="Xing Y."/>
            <person name="Yang L."/>
            <person name="Yao Z."/>
            <person name="Ying F."/>
            <person name="Zhai J."/>
            <person name="Zhou L."/>
            <person name="Zuber A."/>
            <person name="Denarie J."/>
            <person name="Dixon R.A."/>
            <person name="May G.D."/>
            <person name="Schwartz D.C."/>
            <person name="Rogers J."/>
            <person name="Quetier F."/>
            <person name="Town C.D."/>
            <person name="Roe B.A."/>
        </authorList>
    </citation>
    <scope>NUCLEOTIDE SEQUENCE [LARGE SCALE GENOMIC DNA]</scope>
    <source>
        <strain evidence="2">A17</strain>
        <strain evidence="3 4">cv. Jemalong A17</strain>
    </source>
</reference>
<protein>
    <submittedName>
        <fullName evidence="2">Transmembrane protein, putative</fullName>
    </submittedName>
</protein>
<sequence length="143" mass="15931">MGFSTKTCFLPVQKFIAHLTSRLARQGDINVIKCASFWIAGLLVVVVVNGCNHVRLVNYSDVVYLITIILLLGNGVLQVQCHECESYGHIRTECETFLKKQKKGMIVSWSDDEEVDGDPESDTAKRVTAMTEKGLVILQKSLN</sequence>